<evidence type="ECO:0000313" key="4">
    <source>
        <dbReference type="EMBL" id="GAV55377.1"/>
    </source>
</evidence>
<keyword evidence="2" id="KW-0663">Pyridoxal phosphate</keyword>
<dbReference type="PANTHER" id="PTHR43510:SF1">
    <property type="entry name" value="AMINOTRANSFERASE FUNCTION, HYPOTHETICAL (EUROFUNG)"/>
    <property type="match status" value="1"/>
</dbReference>
<dbReference type="EMBL" id="BDGX01000047">
    <property type="protein sequence ID" value="GAV55377.1"/>
    <property type="molecule type" value="Genomic_DNA"/>
</dbReference>
<dbReference type="Gene3D" id="3.40.640.10">
    <property type="entry name" value="Type I PLP-dependent aspartate aminotransferase-like (Major domain)"/>
    <property type="match status" value="1"/>
</dbReference>
<proteinExistence type="inferred from homology"/>
<gene>
    <name evidence="4" type="ORF">ZYGR_0AU00100</name>
</gene>
<dbReference type="AlphaFoldDB" id="A0A1Q3AI20"/>
<evidence type="ECO:0000313" key="5">
    <source>
        <dbReference type="Proteomes" id="UP000187013"/>
    </source>
</evidence>
<dbReference type="SUPFAM" id="SSF53383">
    <property type="entry name" value="PLP-dependent transferases"/>
    <property type="match status" value="1"/>
</dbReference>
<evidence type="ECO:0000256" key="2">
    <source>
        <dbReference type="ARBA" id="ARBA00022898"/>
    </source>
</evidence>
<dbReference type="InterPro" id="IPR004839">
    <property type="entry name" value="Aminotransferase_I/II_large"/>
</dbReference>
<name>A0A1Q3AI20_ZYGRO</name>
<dbReference type="PANTHER" id="PTHR43510">
    <property type="entry name" value="AMINOTRANSFERASE FUNCTION, HYPOTHETICAL (EUROFUNG)"/>
    <property type="match status" value="1"/>
</dbReference>
<accession>A0A1Q3AI20</accession>
<organism evidence="4 5">
    <name type="scientific">Zygosaccharomyces rouxii</name>
    <dbReference type="NCBI Taxonomy" id="4956"/>
    <lineage>
        <taxon>Eukaryota</taxon>
        <taxon>Fungi</taxon>
        <taxon>Dikarya</taxon>
        <taxon>Ascomycota</taxon>
        <taxon>Saccharomycotina</taxon>
        <taxon>Saccharomycetes</taxon>
        <taxon>Saccharomycetales</taxon>
        <taxon>Saccharomycetaceae</taxon>
        <taxon>Zygosaccharomyces</taxon>
    </lineage>
</organism>
<feature type="domain" description="Aminotransferase class I/classII large" evidence="3">
    <location>
        <begin position="49"/>
        <end position="363"/>
    </location>
</feature>
<reference evidence="4 5" key="1">
    <citation type="submission" date="2016-08" db="EMBL/GenBank/DDBJ databases">
        <title>Draft genome sequence of allopolyploid Zygosaccharomyces rouxii.</title>
        <authorList>
            <person name="Watanabe J."/>
            <person name="Uehara K."/>
            <person name="Mogi Y."/>
            <person name="Tsukioka Y."/>
        </authorList>
    </citation>
    <scope>NUCLEOTIDE SEQUENCE [LARGE SCALE GENOMIC DNA]</scope>
    <source>
        <strain evidence="4 5">NBRC 110957</strain>
    </source>
</reference>
<protein>
    <recommendedName>
        <fullName evidence="3">Aminotransferase class I/classII large domain-containing protein</fullName>
    </recommendedName>
</protein>
<dbReference type="Proteomes" id="UP000187013">
    <property type="component" value="Unassembled WGS sequence"/>
</dbReference>
<dbReference type="InterPro" id="IPR015422">
    <property type="entry name" value="PyrdxlP-dep_Trfase_small"/>
</dbReference>
<evidence type="ECO:0000259" key="3">
    <source>
        <dbReference type="Pfam" id="PF00155"/>
    </source>
</evidence>
<evidence type="ECO:0000256" key="1">
    <source>
        <dbReference type="ARBA" id="ARBA00007441"/>
    </source>
</evidence>
<comment type="caution">
    <text evidence="4">The sequence shown here is derived from an EMBL/GenBank/DDBJ whole genome shotgun (WGS) entry which is preliminary data.</text>
</comment>
<dbReference type="InterPro" id="IPR015424">
    <property type="entry name" value="PyrdxlP-dep_Trfase"/>
</dbReference>
<dbReference type="InterPro" id="IPR015421">
    <property type="entry name" value="PyrdxlP-dep_Trfase_major"/>
</dbReference>
<dbReference type="GO" id="GO:0003824">
    <property type="term" value="F:catalytic activity"/>
    <property type="evidence" value="ECO:0007669"/>
    <property type="project" value="InterPro"/>
</dbReference>
<dbReference type="Pfam" id="PF00155">
    <property type="entry name" value="Aminotran_1_2"/>
    <property type="match status" value="1"/>
</dbReference>
<dbReference type="Gene3D" id="3.90.1150.10">
    <property type="entry name" value="Aspartate Aminotransferase, domain 1"/>
    <property type="match status" value="1"/>
</dbReference>
<dbReference type="InterPro" id="IPR004838">
    <property type="entry name" value="NHTrfase_class1_PyrdxlP-BS"/>
</dbReference>
<comment type="similarity">
    <text evidence="1">Belongs to the class-I pyridoxal-phosphate-dependent aminotransferase family.</text>
</comment>
<dbReference type="GO" id="GO:0030170">
    <property type="term" value="F:pyridoxal phosphate binding"/>
    <property type="evidence" value="ECO:0007669"/>
    <property type="project" value="InterPro"/>
</dbReference>
<sequence length="380" mass="42395">MPHQEDFGVEQFMNEYETGIAHNMAETCCYSLSLNEVCKISGEKFNIDLNTRLTYGAIEGSDVLRTLIASSYGEEFTKENVLVTNGAIAANFLLYYALVNPGDHVISVAPTYSQLSSVPSMFGADVELIHLKEEEDFNINVESLKSMVKPNTKLLILNNPNNPLGKLMSTETLSEISALCNENGIYLHCDEVYRPLFHSLPLDMSPAESICRVYENGISTGSMSKAYSAAGIRVGWIVSKNLDVLKTALSRRDYNTISVSKIDDMIAQYLLRNRESVLKRNYLLCQKNLKVLNDFIKSNSDKFAFVTTPQAGCVCLVRPIGINNTEKFARYLAEEWKTLALPGELFGIPNALRIGYGNSEEDLLTGLPILKNAYDKWMSQ</sequence>
<dbReference type="CDD" id="cd00609">
    <property type="entry name" value="AAT_like"/>
    <property type="match status" value="1"/>
</dbReference>
<dbReference type="PROSITE" id="PS00105">
    <property type="entry name" value="AA_TRANSFER_CLASS_1"/>
    <property type="match status" value="1"/>
</dbReference>
<dbReference type="OrthoDB" id="7042322at2759"/>
<dbReference type="PRINTS" id="PR00753">
    <property type="entry name" value="ACCSYNTHASE"/>
</dbReference>